<dbReference type="Proteomes" id="UP000317369">
    <property type="component" value="Chromosome"/>
</dbReference>
<evidence type="ECO:0000259" key="1">
    <source>
        <dbReference type="Pfam" id="PF02836"/>
    </source>
</evidence>
<dbReference type="InterPro" id="IPR006103">
    <property type="entry name" value="Glyco_hydro_2_cat"/>
</dbReference>
<dbReference type="SUPFAM" id="SSF51445">
    <property type="entry name" value="(Trans)glycosidases"/>
    <property type="match status" value="1"/>
</dbReference>
<dbReference type="SUPFAM" id="SSF49785">
    <property type="entry name" value="Galactose-binding domain-like"/>
    <property type="match status" value="1"/>
</dbReference>
<proteinExistence type="predicted"/>
<dbReference type="EMBL" id="CP036425">
    <property type="protein sequence ID" value="QDU33477.1"/>
    <property type="molecule type" value="Genomic_DNA"/>
</dbReference>
<evidence type="ECO:0000313" key="2">
    <source>
        <dbReference type="EMBL" id="QDU33477.1"/>
    </source>
</evidence>
<dbReference type="InterPro" id="IPR017853">
    <property type="entry name" value="GH"/>
</dbReference>
<dbReference type="AlphaFoldDB" id="A0A517YTB2"/>
<name>A0A517YTB2_9BACT</name>
<dbReference type="GO" id="GO:0004553">
    <property type="term" value="F:hydrolase activity, hydrolyzing O-glycosyl compounds"/>
    <property type="evidence" value="ECO:0007669"/>
    <property type="project" value="InterPro"/>
</dbReference>
<organism evidence="2 3">
    <name type="scientific">Poriferisphaera corsica</name>
    <dbReference type="NCBI Taxonomy" id="2528020"/>
    <lineage>
        <taxon>Bacteria</taxon>
        <taxon>Pseudomonadati</taxon>
        <taxon>Planctomycetota</taxon>
        <taxon>Phycisphaerae</taxon>
        <taxon>Phycisphaerales</taxon>
        <taxon>Phycisphaeraceae</taxon>
        <taxon>Poriferisphaera</taxon>
    </lineage>
</organism>
<dbReference type="InterPro" id="IPR008979">
    <property type="entry name" value="Galactose-bd-like_sf"/>
</dbReference>
<keyword evidence="3" id="KW-1185">Reference proteome</keyword>
<feature type="domain" description="Glycoside hydrolase family 2 catalytic" evidence="1">
    <location>
        <begin position="92"/>
        <end position="209"/>
    </location>
</feature>
<sequence length="599" mass="66775">MITHSINYLCVLAVAIFITPSLMAKPSETLIRKQNDSWVLIHNNQPYRINGAGGYQYLDKLKQAGGNSIRTWGISDKTQAILDDALANNITVTLGLWLGHERHGFNYSDPSQIKKQLDEVRQAVQQFKDHPALLMWGVGNEMEGDGSNPIVFKAVNDVAKLVKQLDPNHPTMTVIAELGSEASKVKSLNKFCPDIDIIGINTYGGVYNALDRYKQAGGARPVVVTEHGPLGHWESPKTKWGAPLEPTSTEKTKFYREGYTNAVLNHPETTLGSYAFLWGQKQETTATWYGMFLPDGTRLAAVDTMTKLWTGKPPTNACPEIIELKITSDHIVEPNDYISAELNAIDPDNDPLDIQWILRAADGKTGWGGDAEERNTAFNDVIETSTDKSVRIKMPEKQGPYRLFAYVRDNKGNGAVGNIPIFVRVQQAMNETQPAPIPFRIYTDTQPDMPYQPSGYMGNHSQVQMNEASNQNQNSGATCIEIKYNDPGQWAGVVWQHPYNDWGDKPGGYSLTGAKKLTWYARGAKGGEKIKFGFGLLGMDKTYHDTASFESEYTLTDQWMQYSTDLTGKDLSRIKTGFYWVLAGQGAPITFYLDDIKYE</sequence>
<dbReference type="Pfam" id="PF02836">
    <property type="entry name" value="Glyco_hydro_2_C"/>
    <property type="match status" value="1"/>
</dbReference>
<reference evidence="2 3" key="1">
    <citation type="submission" date="2019-02" db="EMBL/GenBank/DDBJ databases">
        <title>Deep-cultivation of Planctomycetes and their phenomic and genomic characterization uncovers novel biology.</title>
        <authorList>
            <person name="Wiegand S."/>
            <person name="Jogler M."/>
            <person name="Boedeker C."/>
            <person name="Pinto D."/>
            <person name="Vollmers J."/>
            <person name="Rivas-Marin E."/>
            <person name="Kohn T."/>
            <person name="Peeters S.H."/>
            <person name="Heuer A."/>
            <person name="Rast P."/>
            <person name="Oberbeckmann S."/>
            <person name="Bunk B."/>
            <person name="Jeske O."/>
            <person name="Meyerdierks A."/>
            <person name="Storesund J.E."/>
            <person name="Kallscheuer N."/>
            <person name="Luecker S."/>
            <person name="Lage O.M."/>
            <person name="Pohl T."/>
            <person name="Merkel B.J."/>
            <person name="Hornburger P."/>
            <person name="Mueller R.-W."/>
            <person name="Bruemmer F."/>
            <person name="Labrenz M."/>
            <person name="Spormann A.M."/>
            <person name="Op den Camp H."/>
            <person name="Overmann J."/>
            <person name="Amann R."/>
            <person name="Jetten M.S.M."/>
            <person name="Mascher T."/>
            <person name="Medema M.H."/>
            <person name="Devos D.P."/>
            <person name="Kaster A.-K."/>
            <person name="Ovreas L."/>
            <person name="Rohde M."/>
            <person name="Galperin M.Y."/>
            <person name="Jogler C."/>
        </authorList>
    </citation>
    <scope>NUCLEOTIDE SEQUENCE [LARGE SCALE GENOMIC DNA]</scope>
    <source>
        <strain evidence="2 3">KS4</strain>
    </source>
</reference>
<evidence type="ECO:0000313" key="3">
    <source>
        <dbReference type="Proteomes" id="UP000317369"/>
    </source>
</evidence>
<dbReference type="GO" id="GO:0005975">
    <property type="term" value="P:carbohydrate metabolic process"/>
    <property type="evidence" value="ECO:0007669"/>
    <property type="project" value="InterPro"/>
</dbReference>
<accession>A0A517YTB2</accession>
<gene>
    <name evidence="2" type="ORF">KS4_15250</name>
</gene>
<protein>
    <submittedName>
        <fullName evidence="2">Glycosyl hydrolases family 2, TIM barrel domain</fullName>
    </submittedName>
</protein>
<dbReference type="Gene3D" id="3.20.20.80">
    <property type="entry name" value="Glycosidases"/>
    <property type="match status" value="1"/>
</dbReference>
<dbReference type="Gene3D" id="2.60.120.430">
    <property type="entry name" value="Galactose-binding lectin"/>
    <property type="match status" value="1"/>
</dbReference>
<keyword evidence="2" id="KW-0378">Hydrolase</keyword>
<dbReference type="KEGG" id="pcor:KS4_15250"/>